<dbReference type="InterPro" id="IPR002893">
    <property type="entry name" value="Znf_MYND"/>
</dbReference>
<dbReference type="AlphaFoldDB" id="A0AAD3DBA9"/>
<keyword evidence="3" id="KW-0862">Zinc</keyword>
<keyword evidence="1" id="KW-0479">Metal-binding</keyword>
<evidence type="ECO:0000256" key="4">
    <source>
        <dbReference type="PROSITE-ProRule" id="PRU00134"/>
    </source>
</evidence>
<feature type="domain" description="MYND-type" evidence="5">
    <location>
        <begin position="89"/>
        <end position="131"/>
    </location>
</feature>
<evidence type="ECO:0000256" key="1">
    <source>
        <dbReference type="ARBA" id="ARBA00022723"/>
    </source>
</evidence>
<dbReference type="SUPFAM" id="SSF144232">
    <property type="entry name" value="HIT/MYND zinc finger-like"/>
    <property type="match status" value="2"/>
</dbReference>
<dbReference type="PROSITE" id="PS01360">
    <property type="entry name" value="ZF_MYND_1"/>
    <property type="match status" value="1"/>
</dbReference>
<dbReference type="Gene3D" id="6.10.140.2220">
    <property type="match status" value="2"/>
</dbReference>
<dbReference type="PANTHER" id="PTHR10237:SF14">
    <property type="entry name" value="MYND-TYPE DOMAIN-CONTAINING PROTEIN"/>
    <property type="match status" value="1"/>
</dbReference>
<dbReference type="Pfam" id="PF01753">
    <property type="entry name" value="zf-MYND"/>
    <property type="match status" value="2"/>
</dbReference>
<dbReference type="GO" id="GO:0005634">
    <property type="term" value="C:nucleus"/>
    <property type="evidence" value="ECO:0007669"/>
    <property type="project" value="TreeGrafter"/>
</dbReference>
<accession>A0AAD3DBA9</accession>
<protein>
    <recommendedName>
        <fullName evidence="5">MYND-type domain-containing protein</fullName>
    </recommendedName>
</protein>
<evidence type="ECO:0000259" key="5">
    <source>
        <dbReference type="PROSITE" id="PS50865"/>
    </source>
</evidence>
<comment type="caution">
    <text evidence="6">The sequence shown here is derived from an EMBL/GenBank/DDBJ whole genome shotgun (WGS) entry which is preliminary data.</text>
</comment>
<reference evidence="6 7" key="1">
    <citation type="journal article" date="2021" name="Sci. Rep.">
        <title>The genome of the diatom Chaetoceros tenuissimus carries an ancient integrated fragment of an extant virus.</title>
        <authorList>
            <person name="Hongo Y."/>
            <person name="Kimura K."/>
            <person name="Takaki Y."/>
            <person name="Yoshida Y."/>
            <person name="Baba S."/>
            <person name="Kobayashi G."/>
            <person name="Nagasaki K."/>
            <person name="Hano T."/>
            <person name="Tomaru Y."/>
        </authorList>
    </citation>
    <scope>NUCLEOTIDE SEQUENCE [LARGE SCALE GENOMIC DNA]</scope>
    <source>
        <strain evidence="6 7">NIES-3715</strain>
    </source>
</reference>
<evidence type="ECO:0000313" key="7">
    <source>
        <dbReference type="Proteomes" id="UP001054902"/>
    </source>
</evidence>
<dbReference type="PROSITE" id="PS50865">
    <property type="entry name" value="ZF_MYND_2"/>
    <property type="match status" value="2"/>
</dbReference>
<sequence>MPSTKTTTNEKPNDGSCAACNKEGAVFQCAPCRDAGVDVFFCNRECQVRQWKTHKVVCKKTSDDNLEKKKSSTSKEDKAEGKRLRLRLCENCMKKEDDVGSNLSVCSKCKKSYYCSRECQVAHWPKHKSYCKYNHETSKNIERSFDSREKDICNLVEKWVTKSKKKPISAAVYFALKKRGIEQQPPVKVVLVEIEFDYNAQTFVVAEVPRAMAIADLSQDSKEMITRYQENKKEKRVEGIEQVYNHFVILSTKELGERYKAYLPMGISKSQLDHMNAADIDMDTICFECAQVPLKSDLFREWESIRINNLQRQMEQMKLGHSYTVFVQNALQFFCKKSLQNTHRISVLMKMGQDIGQISKFLEYKVMTIAEFKEFKEDVGNFVTRVEDIIEPQQLTFTDIATKILFVDADACFAFEHTVFCGVNDMKNKTAKQCKKAAEKHFRKLQLEVKKMPADLLEKMSL</sequence>
<dbReference type="PANTHER" id="PTHR10237">
    <property type="entry name" value="DEFORMED EPIDERMAL AUTOREGULATORY FACTOR 1 HOMOLOG SUPPRESSIN"/>
    <property type="match status" value="1"/>
</dbReference>
<keyword evidence="7" id="KW-1185">Reference proteome</keyword>
<dbReference type="Proteomes" id="UP001054902">
    <property type="component" value="Unassembled WGS sequence"/>
</dbReference>
<evidence type="ECO:0000313" key="6">
    <source>
        <dbReference type="EMBL" id="GFH61299.1"/>
    </source>
</evidence>
<dbReference type="EMBL" id="BLLK01000074">
    <property type="protein sequence ID" value="GFH61299.1"/>
    <property type="molecule type" value="Genomic_DNA"/>
</dbReference>
<name>A0AAD3DBA9_9STRA</name>
<dbReference type="GO" id="GO:0000981">
    <property type="term" value="F:DNA-binding transcription factor activity, RNA polymerase II-specific"/>
    <property type="evidence" value="ECO:0007669"/>
    <property type="project" value="TreeGrafter"/>
</dbReference>
<evidence type="ECO:0000256" key="3">
    <source>
        <dbReference type="ARBA" id="ARBA00022833"/>
    </source>
</evidence>
<gene>
    <name evidence="6" type="ORF">CTEN210_17775</name>
</gene>
<dbReference type="GO" id="GO:0008270">
    <property type="term" value="F:zinc ion binding"/>
    <property type="evidence" value="ECO:0007669"/>
    <property type="project" value="UniProtKB-KW"/>
</dbReference>
<evidence type="ECO:0000256" key="2">
    <source>
        <dbReference type="ARBA" id="ARBA00022771"/>
    </source>
</evidence>
<dbReference type="InterPro" id="IPR024119">
    <property type="entry name" value="TF_DEAF-1"/>
</dbReference>
<proteinExistence type="predicted"/>
<feature type="domain" description="MYND-type" evidence="5">
    <location>
        <begin position="17"/>
        <end position="58"/>
    </location>
</feature>
<keyword evidence="2 4" id="KW-0863">Zinc-finger</keyword>
<organism evidence="6 7">
    <name type="scientific">Chaetoceros tenuissimus</name>
    <dbReference type="NCBI Taxonomy" id="426638"/>
    <lineage>
        <taxon>Eukaryota</taxon>
        <taxon>Sar</taxon>
        <taxon>Stramenopiles</taxon>
        <taxon>Ochrophyta</taxon>
        <taxon>Bacillariophyta</taxon>
        <taxon>Coscinodiscophyceae</taxon>
        <taxon>Chaetocerotophycidae</taxon>
        <taxon>Chaetocerotales</taxon>
        <taxon>Chaetocerotaceae</taxon>
        <taxon>Chaetoceros</taxon>
    </lineage>
</organism>